<proteinExistence type="predicted"/>
<dbReference type="InterPro" id="IPR001138">
    <property type="entry name" value="Zn2Cys6_DnaBD"/>
</dbReference>
<accession>A0ABR1HT94</accession>
<comment type="subcellular location">
    <subcellularLocation>
        <location evidence="1">Nucleus</location>
    </subcellularLocation>
</comment>
<sequence length="595" mass="67344">MADISQFTSVFYTQPGSDAAKVTKRSRATLSCLDCHARKLKCDRRQPCGACVKRGDHGACKYLPRPGTGSGNATSGPPGRRQDAHTRLQKLERMAEQLANAAGTAQPWPSPGPVPKEQTPSQGATGASSSSRSSSSQHPASDPSGPRSADSLSVGTDTVYHGTTHWAAFLDHIREIQVVLDTETQTSTVTTSPLQQSLSPYYNNSPDILFGNLASLTMEGVMDSLPSRRESDKLVSFYFNSKFTTVPFIHVHQFQRQYQAFWEDPSATSFMWISILFSILCIASIVPNAKGCEESTHLELRDPSFFMGKAAKSLVAGQYLTNKKYAIEALLIHAHTRNNCSKNSDPVLWAIFGFTTRLAQRSGYHRDPTSLPQRFSPFETEMRRRTWFSIEVMDLLLSCQLGMPPVVHYRGSNTDVPSNYSDDDFDEDTVVMPPPRPPIDPTPSLYYRTKGKLCRILRKVMQQVLYMKQPSYLEAQALNDELHLWYAGLPASLSIRPIRTTSFNDQNYTIMYRIILEMVYRKALCLLHRPYLTFEKENRLYAPSRDICRDSALKLLDLHTDFDREIKAGGRMYEDRYMLSSCMILRWLPWWYVWT</sequence>
<dbReference type="Pfam" id="PF00172">
    <property type="entry name" value="Zn_clus"/>
    <property type="match status" value="1"/>
</dbReference>
<dbReference type="SMART" id="SM00066">
    <property type="entry name" value="GAL4"/>
    <property type="match status" value="1"/>
</dbReference>
<dbReference type="CDD" id="cd12148">
    <property type="entry name" value="fungal_TF_MHR"/>
    <property type="match status" value="1"/>
</dbReference>
<dbReference type="SMART" id="SM00906">
    <property type="entry name" value="Fungal_trans"/>
    <property type="match status" value="1"/>
</dbReference>
<protein>
    <recommendedName>
        <fullName evidence="5">Zn(2)-C6 fungal-type domain-containing protein</fullName>
    </recommendedName>
</protein>
<organism evidence="6 7">
    <name type="scientific">Neonectria punicea</name>
    <dbReference type="NCBI Taxonomy" id="979145"/>
    <lineage>
        <taxon>Eukaryota</taxon>
        <taxon>Fungi</taxon>
        <taxon>Dikarya</taxon>
        <taxon>Ascomycota</taxon>
        <taxon>Pezizomycotina</taxon>
        <taxon>Sordariomycetes</taxon>
        <taxon>Hypocreomycetidae</taxon>
        <taxon>Hypocreales</taxon>
        <taxon>Nectriaceae</taxon>
        <taxon>Neonectria</taxon>
    </lineage>
</organism>
<keyword evidence="3" id="KW-0539">Nucleus</keyword>
<reference evidence="6 7" key="1">
    <citation type="journal article" date="2025" name="Microbiol. Resour. Announc.">
        <title>Draft genome sequences for Neonectria magnoliae and Neonectria punicea, canker pathogens of Liriodendron tulipifera and Acer saccharum in West Virginia.</title>
        <authorList>
            <person name="Petronek H.M."/>
            <person name="Kasson M.T."/>
            <person name="Metheny A.M."/>
            <person name="Stauder C.M."/>
            <person name="Lovett B."/>
            <person name="Lynch S.C."/>
            <person name="Garnas J.R."/>
            <person name="Kasson L.R."/>
            <person name="Stajich J.E."/>
        </authorList>
    </citation>
    <scope>NUCLEOTIDE SEQUENCE [LARGE SCALE GENOMIC DNA]</scope>
    <source>
        <strain evidence="6 7">NRRL 64653</strain>
    </source>
</reference>
<dbReference type="Gene3D" id="4.10.240.10">
    <property type="entry name" value="Zn(2)-C6 fungal-type DNA-binding domain"/>
    <property type="match status" value="1"/>
</dbReference>
<evidence type="ECO:0000313" key="7">
    <source>
        <dbReference type="Proteomes" id="UP001498476"/>
    </source>
</evidence>
<dbReference type="InterPro" id="IPR007219">
    <property type="entry name" value="XnlR_reg_dom"/>
</dbReference>
<evidence type="ECO:0000313" key="6">
    <source>
        <dbReference type="EMBL" id="KAK7424440.1"/>
    </source>
</evidence>
<feature type="region of interest" description="Disordered" evidence="4">
    <location>
        <begin position="61"/>
        <end position="83"/>
    </location>
</feature>
<dbReference type="Proteomes" id="UP001498476">
    <property type="component" value="Unassembled WGS sequence"/>
</dbReference>
<dbReference type="Pfam" id="PF04082">
    <property type="entry name" value="Fungal_trans"/>
    <property type="match status" value="1"/>
</dbReference>
<dbReference type="PROSITE" id="PS00463">
    <property type="entry name" value="ZN2_CY6_FUNGAL_1"/>
    <property type="match status" value="1"/>
</dbReference>
<dbReference type="CDD" id="cd00067">
    <property type="entry name" value="GAL4"/>
    <property type="match status" value="1"/>
</dbReference>
<keyword evidence="7" id="KW-1185">Reference proteome</keyword>
<evidence type="ECO:0000256" key="3">
    <source>
        <dbReference type="ARBA" id="ARBA00023242"/>
    </source>
</evidence>
<dbReference type="InterPro" id="IPR050613">
    <property type="entry name" value="Sec_Metabolite_Reg"/>
</dbReference>
<dbReference type="PROSITE" id="PS50048">
    <property type="entry name" value="ZN2_CY6_FUNGAL_2"/>
    <property type="match status" value="1"/>
</dbReference>
<feature type="domain" description="Zn(2)-C6 fungal-type" evidence="5">
    <location>
        <begin position="31"/>
        <end position="62"/>
    </location>
</feature>
<evidence type="ECO:0000259" key="5">
    <source>
        <dbReference type="PROSITE" id="PS50048"/>
    </source>
</evidence>
<dbReference type="PANTHER" id="PTHR31001:SF49">
    <property type="entry name" value="ZN(II)2CYS6 TRANSCRIPTION FACTOR (EUROFUNG)"/>
    <property type="match status" value="1"/>
</dbReference>
<dbReference type="PANTHER" id="PTHR31001">
    <property type="entry name" value="UNCHARACTERIZED TRANSCRIPTIONAL REGULATORY PROTEIN"/>
    <property type="match status" value="1"/>
</dbReference>
<name>A0ABR1HT94_9HYPO</name>
<evidence type="ECO:0000256" key="1">
    <source>
        <dbReference type="ARBA" id="ARBA00004123"/>
    </source>
</evidence>
<dbReference type="EMBL" id="JAZAVJ010000004">
    <property type="protein sequence ID" value="KAK7424440.1"/>
    <property type="molecule type" value="Genomic_DNA"/>
</dbReference>
<keyword evidence="2" id="KW-0479">Metal-binding</keyword>
<feature type="region of interest" description="Disordered" evidence="4">
    <location>
        <begin position="98"/>
        <end position="156"/>
    </location>
</feature>
<evidence type="ECO:0000256" key="4">
    <source>
        <dbReference type="SAM" id="MobiDB-lite"/>
    </source>
</evidence>
<comment type="caution">
    <text evidence="6">The sequence shown here is derived from an EMBL/GenBank/DDBJ whole genome shotgun (WGS) entry which is preliminary data.</text>
</comment>
<dbReference type="InterPro" id="IPR036864">
    <property type="entry name" value="Zn2-C6_fun-type_DNA-bd_sf"/>
</dbReference>
<dbReference type="SUPFAM" id="SSF57701">
    <property type="entry name" value="Zn2/Cys6 DNA-binding domain"/>
    <property type="match status" value="1"/>
</dbReference>
<evidence type="ECO:0000256" key="2">
    <source>
        <dbReference type="ARBA" id="ARBA00022723"/>
    </source>
</evidence>
<gene>
    <name evidence="6" type="ORF">QQX98_000405</name>
</gene>
<feature type="compositionally biased region" description="Low complexity" evidence="4">
    <location>
        <begin position="120"/>
        <end position="145"/>
    </location>
</feature>